<dbReference type="AlphaFoldDB" id="A0A8K1CPG1"/>
<keyword evidence="4" id="KW-1185">Reference proteome</keyword>
<dbReference type="OrthoDB" id="419598at2759"/>
<feature type="compositionally biased region" description="Basic and acidic residues" evidence="1">
    <location>
        <begin position="528"/>
        <end position="541"/>
    </location>
</feature>
<sequence length="760" mass="84505">MRKLMNSRVVVVFGATSRIGKATIERLAAQPHLGVTAIAAVEDPKEPRVKRLKQMTGCYVARCDFNDVSSMQRVVRNADAVLLIPALSESGTRFSKRVIDAVNNVGVTRLVIISSILATEDFWRPGGAPSASTAPNTSGYEAVEAHARNLSNNCVALRIPLLMETILYCREEILFANRFLSCFDSTTPVPCIAVRDVALAATEVLTQTKKKYNPTYCLANAEITCSTGEMERLFSQALGRKIKYHQVSEKRLTKILKEKGASELIAVNMIRYKNYLEGGSKETTAQQQPSTATGLTSRLGYTQDFRLLTKHSLMTPRHWLHENLTRFVRTPQNQMQLFVVGSGEGLFQEVERFIALQVTAPLAMPEPDVGEAAIPTATGVAQQSKATFCTIKSIPGHQKRQVANVSGQQSSPMTQLLNQLTSLDVVLFIPPLRLGAQECMDVLRVVVDAARRANVWGIVIVSSLFTGQAWKESINRMAEMEQFVERSGVPYAILRLPLFMEYFLALSTDNVRAARETAAAATSTSGADEEKQAEPEQKAARPQDQASWPHREQQAQSAVTEWTLLDRALASSPQYLISTTDAAKALVSMAYTFPIHRKKVRLMYTECQTMHEIETVLQRYSHRGAHIDFARIDAIYEEPGREFWRIAYWTRDHVKHFLETSVQLSGAPHPLEMSETFEELTECEPMTLEKWAQRNSKSYTPALAVSPGRGRRRTGPMTTEQAKPAIDTEQDKPKPEPETKVSGEKTSSVAQAASTEKAAY</sequence>
<gene>
    <name evidence="3" type="ORF">Poli38472_012473</name>
</gene>
<dbReference type="InterPro" id="IPR008030">
    <property type="entry name" value="NmrA-like"/>
</dbReference>
<dbReference type="Proteomes" id="UP000794436">
    <property type="component" value="Unassembled WGS sequence"/>
</dbReference>
<dbReference type="PANTHER" id="PTHR43162">
    <property type="match status" value="1"/>
</dbReference>
<protein>
    <recommendedName>
        <fullName evidence="2">NmrA-like domain-containing protein</fullName>
    </recommendedName>
</protein>
<name>A0A8K1CPG1_PYTOL</name>
<comment type="caution">
    <text evidence="3">The sequence shown here is derived from an EMBL/GenBank/DDBJ whole genome shotgun (WGS) entry which is preliminary data.</text>
</comment>
<dbReference type="Pfam" id="PF05368">
    <property type="entry name" value="NmrA"/>
    <property type="match status" value="1"/>
</dbReference>
<feature type="domain" description="NmrA-like" evidence="2">
    <location>
        <begin position="8"/>
        <end position="270"/>
    </location>
</feature>
<dbReference type="Gene3D" id="3.40.50.720">
    <property type="entry name" value="NAD(P)-binding Rossmann-like Domain"/>
    <property type="match status" value="2"/>
</dbReference>
<dbReference type="InterPro" id="IPR036291">
    <property type="entry name" value="NAD(P)-bd_dom_sf"/>
</dbReference>
<dbReference type="SUPFAM" id="SSF51735">
    <property type="entry name" value="NAD(P)-binding Rossmann-fold domains"/>
    <property type="match status" value="2"/>
</dbReference>
<evidence type="ECO:0000313" key="3">
    <source>
        <dbReference type="EMBL" id="TMW67357.1"/>
    </source>
</evidence>
<reference evidence="3" key="1">
    <citation type="submission" date="2019-03" db="EMBL/GenBank/DDBJ databases">
        <title>Long read genome sequence of the mycoparasitic Pythium oligandrum ATCC 38472 isolated from sugarbeet rhizosphere.</title>
        <authorList>
            <person name="Gaulin E."/>
        </authorList>
    </citation>
    <scope>NUCLEOTIDE SEQUENCE</scope>
    <source>
        <strain evidence="3">ATCC 38472_TT</strain>
    </source>
</reference>
<feature type="compositionally biased region" description="Low complexity" evidence="1">
    <location>
        <begin position="517"/>
        <end position="526"/>
    </location>
</feature>
<dbReference type="InterPro" id="IPR051604">
    <property type="entry name" value="Ergot_Alk_Oxidoreductase"/>
</dbReference>
<evidence type="ECO:0000259" key="2">
    <source>
        <dbReference type="Pfam" id="PF05368"/>
    </source>
</evidence>
<organism evidence="3 4">
    <name type="scientific">Pythium oligandrum</name>
    <name type="common">Mycoparasitic fungus</name>
    <dbReference type="NCBI Taxonomy" id="41045"/>
    <lineage>
        <taxon>Eukaryota</taxon>
        <taxon>Sar</taxon>
        <taxon>Stramenopiles</taxon>
        <taxon>Oomycota</taxon>
        <taxon>Peronosporomycetes</taxon>
        <taxon>Pythiales</taxon>
        <taxon>Pythiaceae</taxon>
        <taxon>Pythium</taxon>
    </lineage>
</organism>
<dbReference type="EMBL" id="SPLM01000005">
    <property type="protein sequence ID" value="TMW67357.1"/>
    <property type="molecule type" value="Genomic_DNA"/>
</dbReference>
<evidence type="ECO:0000256" key="1">
    <source>
        <dbReference type="SAM" id="MobiDB-lite"/>
    </source>
</evidence>
<feature type="compositionally biased region" description="Polar residues" evidence="1">
    <location>
        <begin position="744"/>
        <end position="754"/>
    </location>
</feature>
<feature type="region of interest" description="Disordered" evidence="1">
    <location>
        <begin position="517"/>
        <end position="552"/>
    </location>
</feature>
<evidence type="ECO:0000313" key="4">
    <source>
        <dbReference type="Proteomes" id="UP000794436"/>
    </source>
</evidence>
<dbReference type="PANTHER" id="PTHR43162:SF1">
    <property type="entry name" value="PRESTALK A DIFFERENTIATION PROTEIN A"/>
    <property type="match status" value="1"/>
</dbReference>
<feature type="compositionally biased region" description="Basic and acidic residues" evidence="1">
    <location>
        <begin position="729"/>
        <end position="743"/>
    </location>
</feature>
<accession>A0A8K1CPG1</accession>
<feature type="region of interest" description="Disordered" evidence="1">
    <location>
        <begin position="699"/>
        <end position="760"/>
    </location>
</feature>
<proteinExistence type="predicted"/>